<reference evidence="1 2" key="1">
    <citation type="submission" date="2019-05" db="EMBL/GenBank/DDBJ databases">
        <authorList>
            <consortium name="Pathogen Informatics"/>
        </authorList>
    </citation>
    <scope>NUCLEOTIDE SEQUENCE [LARGE SCALE GENOMIC DNA]</scope>
    <source>
        <strain evidence="1 2">NCTC12971</strain>
    </source>
</reference>
<dbReference type="Gene3D" id="3.40.50.720">
    <property type="entry name" value="NAD(P)-binding Rossmann-like Domain"/>
    <property type="match status" value="1"/>
</dbReference>
<name>A0A4U9HCP4_SERRU</name>
<proteinExistence type="predicted"/>
<dbReference type="Proteomes" id="UP000307968">
    <property type="component" value="Chromosome"/>
</dbReference>
<organism evidence="1 2">
    <name type="scientific">Serratia rubidaea</name>
    <name type="common">Serratia marinorubra</name>
    <dbReference type="NCBI Taxonomy" id="61652"/>
    <lineage>
        <taxon>Bacteria</taxon>
        <taxon>Pseudomonadati</taxon>
        <taxon>Pseudomonadota</taxon>
        <taxon>Gammaproteobacteria</taxon>
        <taxon>Enterobacterales</taxon>
        <taxon>Yersiniaceae</taxon>
        <taxon>Serratia</taxon>
    </lineage>
</organism>
<accession>A0A4U9HCP4</accession>
<sequence length="122" mass="13984">MWLATMKQDTPSGRAYNITNQQPQPLRNVVQLLIDELGMKCRIRSVPYAMLDMMARGMEKLGSKSEKEPVLTHYGVAKLNFDLTLDISRAQQELDYRPVVSLEEGVMRTARWLKEHGKLHGL</sequence>
<dbReference type="InterPro" id="IPR036291">
    <property type="entry name" value="NAD(P)-bd_dom_sf"/>
</dbReference>
<dbReference type="SUPFAM" id="SSF51735">
    <property type="entry name" value="NAD(P)-binding Rossmann-fold domains"/>
    <property type="match status" value="1"/>
</dbReference>
<evidence type="ECO:0000313" key="1">
    <source>
        <dbReference type="EMBL" id="VTP61405.1"/>
    </source>
</evidence>
<evidence type="ECO:0000313" key="2">
    <source>
        <dbReference type="Proteomes" id="UP000307968"/>
    </source>
</evidence>
<gene>
    <name evidence="1" type="ORF">NCTC12971_01917</name>
</gene>
<dbReference type="EMBL" id="LR590463">
    <property type="protein sequence ID" value="VTP61405.1"/>
    <property type="molecule type" value="Genomic_DNA"/>
</dbReference>
<protein>
    <submittedName>
        <fullName evidence="1">Hopanoid-associated sugar epimerase</fullName>
    </submittedName>
</protein>
<dbReference type="AlphaFoldDB" id="A0A4U9HCP4"/>